<feature type="transmembrane region" description="Helical" evidence="7">
    <location>
        <begin position="107"/>
        <end position="127"/>
    </location>
</feature>
<evidence type="ECO:0000259" key="8">
    <source>
        <dbReference type="PROSITE" id="PS50850"/>
    </source>
</evidence>
<feature type="transmembrane region" description="Helical" evidence="7">
    <location>
        <begin position="50"/>
        <end position="73"/>
    </location>
</feature>
<dbReference type="GO" id="GO:0005886">
    <property type="term" value="C:plasma membrane"/>
    <property type="evidence" value="ECO:0007669"/>
    <property type="project" value="UniProtKB-SubCell"/>
</dbReference>
<evidence type="ECO:0000256" key="4">
    <source>
        <dbReference type="ARBA" id="ARBA00022989"/>
    </source>
</evidence>
<proteinExistence type="predicted"/>
<evidence type="ECO:0000313" key="10">
    <source>
        <dbReference type="Proteomes" id="UP000317344"/>
    </source>
</evidence>
<feature type="transmembrane region" description="Helical" evidence="7">
    <location>
        <begin position="304"/>
        <end position="322"/>
    </location>
</feature>
<dbReference type="PROSITE" id="PS50850">
    <property type="entry name" value="MFS"/>
    <property type="match status" value="1"/>
</dbReference>
<keyword evidence="2" id="KW-0813">Transport</keyword>
<keyword evidence="3 7" id="KW-0812">Transmembrane</keyword>
<dbReference type="InterPro" id="IPR011701">
    <property type="entry name" value="MFS"/>
</dbReference>
<gene>
    <name evidence="9" type="ORF">FO059_05430</name>
</gene>
<dbReference type="PANTHER" id="PTHR23501">
    <property type="entry name" value="MAJOR FACILITATOR SUPERFAMILY"/>
    <property type="match status" value="1"/>
</dbReference>
<evidence type="ECO:0000256" key="1">
    <source>
        <dbReference type="ARBA" id="ARBA00004651"/>
    </source>
</evidence>
<dbReference type="InterPro" id="IPR020846">
    <property type="entry name" value="MFS_dom"/>
</dbReference>
<keyword evidence="5 7" id="KW-0472">Membrane</keyword>
<feature type="transmembrane region" description="Helical" evidence="7">
    <location>
        <begin position="268"/>
        <end position="292"/>
    </location>
</feature>
<name>A0A516X7M8_9ACTN</name>
<organism evidence="9 10">
    <name type="scientific">Tomitella fengzijianii</name>
    <dbReference type="NCBI Taxonomy" id="2597660"/>
    <lineage>
        <taxon>Bacteria</taxon>
        <taxon>Bacillati</taxon>
        <taxon>Actinomycetota</taxon>
        <taxon>Actinomycetes</taxon>
        <taxon>Mycobacteriales</taxon>
        <taxon>Tomitella</taxon>
    </lineage>
</organism>
<accession>A0A516X7M8</accession>
<evidence type="ECO:0000256" key="3">
    <source>
        <dbReference type="ARBA" id="ARBA00022692"/>
    </source>
</evidence>
<dbReference type="SUPFAM" id="SSF103473">
    <property type="entry name" value="MFS general substrate transporter"/>
    <property type="match status" value="1"/>
</dbReference>
<dbReference type="Proteomes" id="UP000317344">
    <property type="component" value="Chromosome"/>
</dbReference>
<dbReference type="InterPro" id="IPR036259">
    <property type="entry name" value="MFS_trans_sf"/>
</dbReference>
<feature type="transmembrane region" description="Helical" evidence="7">
    <location>
        <begin position="79"/>
        <end position="95"/>
    </location>
</feature>
<reference evidence="9 10" key="2">
    <citation type="submission" date="2019-07" db="EMBL/GenBank/DDBJ databases">
        <authorList>
            <person name="Huang Y."/>
        </authorList>
    </citation>
    <scope>NUCLEOTIDE SEQUENCE [LARGE SCALE GENOMIC DNA]</scope>
    <source>
        <strain evidence="9 10">HY188</strain>
    </source>
</reference>
<dbReference type="CDD" id="cd17504">
    <property type="entry name" value="MFS_MMR_MDR_like"/>
    <property type="match status" value="1"/>
</dbReference>
<comment type="subcellular location">
    <subcellularLocation>
        <location evidence="1">Cell membrane</location>
        <topology evidence="1">Multi-pass membrane protein</topology>
    </subcellularLocation>
</comment>
<feature type="domain" description="Major facilitator superfamily (MFS) profile" evidence="8">
    <location>
        <begin position="1"/>
        <end position="447"/>
    </location>
</feature>
<feature type="transmembrane region" description="Helical" evidence="7">
    <location>
        <begin position="236"/>
        <end position="256"/>
    </location>
</feature>
<sequence>MVVPILPEFPTIFGVRADDASWLITITLLTAAVGTPLISRLADMVGKKRMLQVSLAFMVTGSALPAVSASFAAAVVGRGLQGFAIALIPVGISLLRDHLPARKVAGATALMSATLGIGSALALPLAGMIDAAIGWQGIFWVPAAFGAIMLVAVRIVVPESPVRTGGRFDWFGALLLSGALTALLMAITKGGAWGWSSPGTLATFALAAALLVVWIPFERRVTNPLVDLRTSTRRPVLLTNAASALVGFSMYANMLLTTQQLQLPDSLAHGFGLSVMAAGFAMIPGGMAMALFSPFSAYITNRRGPRTTLFVGAAVMAVAYLARTQLDHSVAFIVLGAMFVSIGTAITYSSMPMLIMESVPRTETASANGLNSLLRSIGTSTASAVVAALLTAMTVTAADLAAGQAGGVPGSLAHLPAPGAFDTAYYAAAGAAALACAVALLIPKPARGGRGAQGRTPHHDRISPEA</sequence>
<keyword evidence="4 7" id="KW-1133">Transmembrane helix</keyword>
<keyword evidence="10" id="KW-1185">Reference proteome</keyword>
<feature type="transmembrane region" description="Helical" evidence="7">
    <location>
        <begin position="382"/>
        <end position="403"/>
    </location>
</feature>
<protein>
    <submittedName>
        <fullName evidence="9">MFS transporter</fullName>
    </submittedName>
</protein>
<evidence type="ECO:0000256" key="7">
    <source>
        <dbReference type="SAM" id="Phobius"/>
    </source>
</evidence>
<evidence type="ECO:0000313" key="9">
    <source>
        <dbReference type="EMBL" id="QDQ99064.1"/>
    </source>
</evidence>
<feature type="transmembrane region" description="Helical" evidence="7">
    <location>
        <begin position="423"/>
        <end position="442"/>
    </location>
</feature>
<evidence type="ECO:0000256" key="6">
    <source>
        <dbReference type="SAM" id="MobiDB-lite"/>
    </source>
</evidence>
<feature type="region of interest" description="Disordered" evidence="6">
    <location>
        <begin position="447"/>
        <end position="466"/>
    </location>
</feature>
<feature type="compositionally biased region" description="Basic and acidic residues" evidence="6">
    <location>
        <begin position="457"/>
        <end position="466"/>
    </location>
</feature>
<feature type="transmembrane region" description="Helical" evidence="7">
    <location>
        <begin position="168"/>
        <end position="187"/>
    </location>
</feature>
<evidence type="ECO:0000256" key="2">
    <source>
        <dbReference type="ARBA" id="ARBA00022448"/>
    </source>
</evidence>
<feature type="transmembrane region" description="Helical" evidence="7">
    <location>
        <begin position="20"/>
        <end position="38"/>
    </location>
</feature>
<dbReference type="KEGG" id="toy:FO059_05430"/>
<dbReference type="OrthoDB" id="4484751at2"/>
<dbReference type="GO" id="GO:0022857">
    <property type="term" value="F:transmembrane transporter activity"/>
    <property type="evidence" value="ECO:0007669"/>
    <property type="project" value="InterPro"/>
</dbReference>
<dbReference type="AlphaFoldDB" id="A0A516X7M8"/>
<feature type="transmembrane region" description="Helical" evidence="7">
    <location>
        <begin position="328"/>
        <end position="348"/>
    </location>
</feature>
<evidence type="ECO:0000256" key="5">
    <source>
        <dbReference type="ARBA" id="ARBA00023136"/>
    </source>
</evidence>
<dbReference type="PANTHER" id="PTHR23501:SF197">
    <property type="entry name" value="COMD"/>
    <property type="match status" value="1"/>
</dbReference>
<dbReference type="Pfam" id="PF07690">
    <property type="entry name" value="MFS_1"/>
    <property type="match status" value="1"/>
</dbReference>
<dbReference type="Gene3D" id="1.20.1250.20">
    <property type="entry name" value="MFS general substrate transporter like domains"/>
    <property type="match status" value="2"/>
</dbReference>
<feature type="transmembrane region" description="Helical" evidence="7">
    <location>
        <begin position="133"/>
        <end position="156"/>
    </location>
</feature>
<dbReference type="EMBL" id="CP041765">
    <property type="protein sequence ID" value="QDQ99064.1"/>
    <property type="molecule type" value="Genomic_DNA"/>
</dbReference>
<feature type="transmembrane region" description="Helical" evidence="7">
    <location>
        <begin position="193"/>
        <end position="215"/>
    </location>
</feature>
<reference evidence="9 10" key="1">
    <citation type="submission" date="2019-07" db="EMBL/GenBank/DDBJ databases">
        <title>Tomitella cavernea sp. nov., an actinomycete isolated from soil.</title>
        <authorList>
            <person name="Cheng J."/>
        </authorList>
    </citation>
    <scope>NUCLEOTIDE SEQUENCE [LARGE SCALE GENOMIC DNA]</scope>
    <source>
        <strain evidence="9 10">HY188</strain>
    </source>
</reference>